<dbReference type="Proteomes" id="UP000287033">
    <property type="component" value="Unassembled WGS sequence"/>
</dbReference>
<comment type="caution">
    <text evidence="1">The sequence shown here is derived from an EMBL/GenBank/DDBJ whole genome shotgun (WGS) entry which is preliminary data.</text>
</comment>
<keyword evidence="2" id="KW-1185">Reference proteome</keyword>
<feature type="non-terminal residue" evidence="1">
    <location>
        <position position="58"/>
    </location>
</feature>
<sequence>AWCISLSKSCGSGTWNAVLVSLLSKGKAKWTPELMADVAVLYSTCTDVVSADIPASVE</sequence>
<dbReference type="EMBL" id="BEZZ01016333">
    <property type="protein sequence ID" value="GCC38791.1"/>
    <property type="molecule type" value="Genomic_DNA"/>
</dbReference>
<dbReference type="AlphaFoldDB" id="A0A401T7Z2"/>
<accession>A0A401T7Z2</accession>
<protein>
    <submittedName>
        <fullName evidence="1">Uncharacterized protein</fullName>
    </submittedName>
</protein>
<feature type="non-terminal residue" evidence="1">
    <location>
        <position position="1"/>
    </location>
</feature>
<evidence type="ECO:0000313" key="1">
    <source>
        <dbReference type="EMBL" id="GCC38791.1"/>
    </source>
</evidence>
<organism evidence="1 2">
    <name type="scientific">Chiloscyllium punctatum</name>
    <name type="common">Brownbanded bambooshark</name>
    <name type="synonym">Hemiscyllium punctatum</name>
    <dbReference type="NCBI Taxonomy" id="137246"/>
    <lineage>
        <taxon>Eukaryota</taxon>
        <taxon>Metazoa</taxon>
        <taxon>Chordata</taxon>
        <taxon>Craniata</taxon>
        <taxon>Vertebrata</taxon>
        <taxon>Chondrichthyes</taxon>
        <taxon>Elasmobranchii</taxon>
        <taxon>Galeomorphii</taxon>
        <taxon>Galeoidea</taxon>
        <taxon>Orectolobiformes</taxon>
        <taxon>Hemiscylliidae</taxon>
        <taxon>Chiloscyllium</taxon>
    </lineage>
</organism>
<evidence type="ECO:0000313" key="2">
    <source>
        <dbReference type="Proteomes" id="UP000287033"/>
    </source>
</evidence>
<name>A0A401T7Z2_CHIPU</name>
<dbReference type="STRING" id="137246.A0A401T7Z2"/>
<gene>
    <name evidence="1" type="ORF">chiPu_0023155</name>
</gene>
<proteinExistence type="predicted"/>
<reference evidence="1 2" key="1">
    <citation type="journal article" date="2018" name="Nat. Ecol. Evol.">
        <title>Shark genomes provide insights into elasmobranch evolution and the origin of vertebrates.</title>
        <authorList>
            <person name="Hara Y"/>
            <person name="Yamaguchi K"/>
            <person name="Onimaru K"/>
            <person name="Kadota M"/>
            <person name="Koyanagi M"/>
            <person name="Keeley SD"/>
            <person name="Tatsumi K"/>
            <person name="Tanaka K"/>
            <person name="Motone F"/>
            <person name="Kageyama Y"/>
            <person name="Nozu R"/>
            <person name="Adachi N"/>
            <person name="Nishimura O"/>
            <person name="Nakagawa R"/>
            <person name="Tanegashima C"/>
            <person name="Kiyatake I"/>
            <person name="Matsumoto R"/>
            <person name="Murakumo K"/>
            <person name="Nishida K"/>
            <person name="Terakita A"/>
            <person name="Kuratani S"/>
            <person name="Sato K"/>
            <person name="Hyodo S Kuraku.S."/>
        </authorList>
    </citation>
    <scope>NUCLEOTIDE SEQUENCE [LARGE SCALE GENOMIC DNA]</scope>
</reference>